<dbReference type="Pfam" id="PF00768">
    <property type="entry name" value="Peptidase_S11"/>
    <property type="match status" value="1"/>
</dbReference>
<evidence type="ECO:0000256" key="8">
    <source>
        <dbReference type="PIRSR" id="PIRSR618044-2"/>
    </source>
</evidence>
<evidence type="ECO:0000256" key="10">
    <source>
        <dbReference type="SAM" id="Phobius"/>
    </source>
</evidence>
<organism evidence="12 13">
    <name type="scientific">Trebonia kvetii</name>
    <dbReference type="NCBI Taxonomy" id="2480626"/>
    <lineage>
        <taxon>Bacteria</taxon>
        <taxon>Bacillati</taxon>
        <taxon>Actinomycetota</taxon>
        <taxon>Actinomycetes</taxon>
        <taxon>Streptosporangiales</taxon>
        <taxon>Treboniaceae</taxon>
        <taxon>Trebonia</taxon>
    </lineage>
</organism>
<evidence type="ECO:0000256" key="9">
    <source>
        <dbReference type="RuleBase" id="RU004016"/>
    </source>
</evidence>
<evidence type="ECO:0000313" key="12">
    <source>
        <dbReference type="EMBL" id="TVY99871.1"/>
    </source>
</evidence>
<feature type="transmembrane region" description="Helical" evidence="10">
    <location>
        <begin position="43"/>
        <end position="62"/>
    </location>
</feature>
<comment type="caution">
    <text evidence="12">The sequence shown here is derived from an EMBL/GenBank/DDBJ whole genome shotgun (WGS) entry which is preliminary data.</text>
</comment>
<keyword evidence="10" id="KW-1133">Transmembrane helix</keyword>
<keyword evidence="10" id="KW-0812">Transmembrane</keyword>
<proteinExistence type="inferred from homology"/>
<feature type="domain" description="Peptidase S11 D-alanyl-D-alanine carboxypeptidase A N-terminal" evidence="11">
    <location>
        <begin position="129"/>
        <end position="359"/>
    </location>
</feature>
<dbReference type="GO" id="GO:0006508">
    <property type="term" value="P:proteolysis"/>
    <property type="evidence" value="ECO:0007669"/>
    <property type="project" value="InterPro"/>
</dbReference>
<dbReference type="EMBL" id="RPFW01000011">
    <property type="protein sequence ID" value="TVY99871.1"/>
    <property type="molecule type" value="Genomic_DNA"/>
</dbReference>
<evidence type="ECO:0000256" key="6">
    <source>
        <dbReference type="ARBA" id="ARBA00023316"/>
    </source>
</evidence>
<keyword evidence="2" id="KW-0732">Signal</keyword>
<evidence type="ECO:0000313" key="13">
    <source>
        <dbReference type="Proteomes" id="UP000460272"/>
    </source>
</evidence>
<feature type="active site" description="Acyl-ester intermediate" evidence="7">
    <location>
        <position position="161"/>
    </location>
</feature>
<dbReference type="Gene3D" id="3.40.710.10">
    <property type="entry name" value="DD-peptidase/beta-lactamase superfamily"/>
    <property type="match status" value="1"/>
</dbReference>
<name>A0A6P2BLQ7_9ACTN</name>
<dbReference type="OrthoDB" id="3663940at2"/>
<accession>A0A6P2BLQ7</accession>
<reference evidence="12 13" key="1">
    <citation type="submission" date="2018-11" db="EMBL/GenBank/DDBJ databases">
        <title>Trebonia kvetii gen.nov., sp.nov., a novel acidophilic actinobacterium, and proposal of the new actinobacterial family Treboniaceae fam. nov.</title>
        <authorList>
            <person name="Rapoport D."/>
            <person name="Sagova-Mareckova M."/>
            <person name="Sedlacek I."/>
            <person name="Provaznik J."/>
            <person name="Kralova S."/>
            <person name="Pavlinic D."/>
            <person name="Benes V."/>
            <person name="Kopecky J."/>
        </authorList>
    </citation>
    <scope>NUCLEOTIDE SEQUENCE [LARGE SCALE GENOMIC DNA]</scope>
    <source>
        <strain evidence="12 13">15Tr583</strain>
    </source>
</reference>
<keyword evidence="6" id="KW-0961">Cell wall biogenesis/degradation</keyword>
<feature type="binding site" evidence="8">
    <location>
        <position position="330"/>
    </location>
    <ligand>
        <name>substrate</name>
    </ligand>
</feature>
<keyword evidence="10" id="KW-0472">Membrane</keyword>
<dbReference type="SUPFAM" id="SSF56601">
    <property type="entry name" value="beta-lactamase/transpeptidase-like"/>
    <property type="match status" value="1"/>
</dbReference>
<dbReference type="PRINTS" id="PR00725">
    <property type="entry name" value="DADACBPTASE1"/>
</dbReference>
<gene>
    <name evidence="12" type="ORF">EAS64_40225</name>
</gene>
<evidence type="ECO:0000256" key="5">
    <source>
        <dbReference type="ARBA" id="ARBA00022984"/>
    </source>
</evidence>
<keyword evidence="13" id="KW-1185">Reference proteome</keyword>
<evidence type="ECO:0000256" key="3">
    <source>
        <dbReference type="ARBA" id="ARBA00022801"/>
    </source>
</evidence>
<dbReference type="GO" id="GO:0009252">
    <property type="term" value="P:peptidoglycan biosynthetic process"/>
    <property type="evidence" value="ECO:0007669"/>
    <property type="project" value="UniProtKB-KW"/>
</dbReference>
<protein>
    <submittedName>
        <fullName evidence="12">D-alanyl-D-alanine carboxypeptidase</fullName>
    </submittedName>
</protein>
<evidence type="ECO:0000259" key="11">
    <source>
        <dbReference type="Pfam" id="PF00768"/>
    </source>
</evidence>
<dbReference type="PANTHER" id="PTHR21581">
    <property type="entry name" value="D-ALANYL-D-ALANINE CARBOXYPEPTIDASE"/>
    <property type="match status" value="1"/>
</dbReference>
<keyword evidence="12" id="KW-0645">Protease</keyword>
<dbReference type="GO" id="GO:0071555">
    <property type="term" value="P:cell wall organization"/>
    <property type="evidence" value="ECO:0007669"/>
    <property type="project" value="UniProtKB-KW"/>
</dbReference>
<comment type="similarity">
    <text evidence="1 9">Belongs to the peptidase S11 family.</text>
</comment>
<dbReference type="GO" id="GO:0008360">
    <property type="term" value="P:regulation of cell shape"/>
    <property type="evidence" value="ECO:0007669"/>
    <property type="project" value="UniProtKB-KW"/>
</dbReference>
<evidence type="ECO:0000256" key="7">
    <source>
        <dbReference type="PIRSR" id="PIRSR618044-1"/>
    </source>
</evidence>
<dbReference type="Proteomes" id="UP000460272">
    <property type="component" value="Unassembled WGS sequence"/>
</dbReference>
<dbReference type="GO" id="GO:0009002">
    <property type="term" value="F:serine-type D-Ala-D-Ala carboxypeptidase activity"/>
    <property type="evidence" value="ECO:0007669"/>
    <property type="project" value="InterPro"/>
</dbReference>
<evidence type="ECO:0000256" key="4">
    <source>
        <dbReference type="ARBA" id="ARBA00022960"/>
    </source>
</evidence>
<dbReference type="PANTHER" id="PTHR21581:SF33">
    <property type="entry name" value="D-ALANYL-D-ALANINE CARBOXYPEPTIDASE DACB"/>
    <property type="match status" value="1"/>
</dbReference>
<evidence type="ECO:0000256" key="1">
    <source>
        <dbReference type="ARBA" id="ARBA00007164"/>
    </source>
</evidence>
<keyword evidence="3" id="KW-0378">Hydrolase</keyword>
<sequence length="385" mass="39598">MMPNALDCHSRRNRADWPDIYGYGTIASSLIPAPTRWSVMRRLAARLVIAGLAFAIAGTAAGCSATPGLAYAKGVTSSRTASPASAGSSGSSASSLASPTVGAVNATVPAAEQSKTAPAGPSITVVGAPKAVKAKAGILVDATTGQVLWARNATEVRPIASITKVMTALVVMQANQPNRGIAVPKAVKNYVAKYGANAVGLIPGQVLTVDELMHMMLIESAADAAYTLANAYGPGLPAFIGKMNAEATRLGLTHTHFTSPDGLPYPSETSTYSTPAELVHLGEVAMEYPEFRGIVKLRYYTLKKGKGHGAYSVTSSNELIGQYPGVVGIKTGFTDAAGHTLLFEAVRDGRVLIGDVLGSPPTGAGAGAQDAAKVLTWAFSLKQAS</sequence>
<keyword evidence="4" id="KW-0133">Cell shape</keyword>
<feature type="active site" description="Proton acceptor" evidence="7">
    <location>
        <position position="164"/>
    </location>
</feature>
<dbReference type="AlphaFoldDB" id="A0A6P2BLQ7"/>
<feature type="active site" evidence="7">
    <location>
        <position position="220"/>
    </location>
</feature>
<dbReference type="InterPro" id="IPR018044">
    <property type="entry name" value="Peptidase_S11"/>
</dbReference>
<evidence type="ECO:0000256" key="2">
    <source>
        <dbReference type="ARBA" id="ARBA00022729"/>
    </source>
</evidence>
<dbReference type="InterPro" id="IPR001967">
    <property type="entry name" value="Peptidase_S11_N"/>
</dbReference>
<keyword evidence="12" id="KW-0121">Carboxypeptidase</keyword>
<dbReference type="InterPro" id="IPR012338">
    <property type="entry name" value="Beta-lactam/transpept-like"/>
</dbReference>
<keyword evidence="5" id="KW-0573">Peptidoglycan synthesis</keyword>